<protein>
    <submittedName>
        <fullName evidence="1">Uncharacterized protein</fullName>
    </submittedName>
</protein>
<dbReference type="OrthoDB" id="264603at2759"/>
<keyword evidence="2" id="KW-1185">Reference proteome</keyword>
<evidence type="ECO:0000313" key="2">
    <source>
        <dbReference type="Proteomes" id="UP000717585"/>
    </source>
</evidence>
<proteinExistence type="predicted"/>
<dbReference type="Proteomes" id="UP000717585">
    <property type="component" value="Unassembled WGS sequence"/>
</dbReference>
<evidence type="ECO:0000313" key="1">
    <source>
        <dbReference type="EMBL" id="KAG9390429.1"/>
    </source>
</evidence>
<dbReference type="AlphaFoldDB" id="A0A8J6DXM0"/>
<name>A0A8J6DXM0_9EUKA</name>
<comment type="caution">
    <text evidence="1">The sequence shown here is derived from an EMBL/GenBank/DDBJ whole genome shotgun (WGS) entry which is preliminary data.</text>
</comment>
<gene>
    <name evidence="1" type="ORF">J8273_7779</name>
</gene>
<sequence>MVVSGCSRLGQSLDSMLHYLMGAQEGEDGHPQFIKRIDALEDVALQIAEPPQLCVRELVALSAMRSGKPPIPSTIRVDDKDVDISVLLKAMVPPDLLASELQWSAENPLPTDQELAGMLSREKAGVGV</sequence>
<dbReference type="EMBL" id="JAHDYR010000064">
    <property type="protein sequence ID" value="KAG9390429.1"/>
    <property type="molecule type" value="Genomic_DNA"/>
</dbReference>
<accession>A0A8J6DXM0</accession>
<organism evidence="1 2">
    <name type="scientific">Carpediemonas membranifera</name>
    <dbReference type="NCBI Taxonomy" id="201153"/>
    <lineage>
        <taxon>Eukaryota</taxon>
        <taxon>Metamonada</taxon>
        <taxon>Carpediemonas-like organisms</taxon>
        <taxon>Carpediemonas</taxon>
    </lineage>
</organism>
<reference evidence="1" key="1">
    <citation type="submission" date="2021-05" db="EMBL/GenBank/DDBJ databases">
        <title>A free-living protist that lacks canonical eukaryotic 1 DNA replication and segregation systems.</title>
        <authorList>
            <person name="Salas-Leiva D.E."/>
            <person name="Tromer E.C."/>
            <person name="Curtis B.A."/>
            <person name="Jerlstrom-Hultqvist J."/>
            <person name="Kolisko M."/>
            <person name="Yi Z."/>
            <person name="Salas-Leiva J.S."/>
            <person name="Gallot-Lavallee L."/>
            <person name="Kops G.J.P.L."/>
            <person name="Archibald J.M."/>
            <person name="Simpson A.G.B."/>
            <person name="Roger A.J."/>
        </authorList>
    </citation>
    <scope>NUCLEOTIDE SEQUENCE</scope>
    <source>
        <strain evidence="1">BICM</strain>
    </source>
</reference>